<dbReference type="InterPro" id="IPR025761">
    <property type="entry name" value="FFD_box"/>
</dbReference>
<feature type="region of interest" description="Disordered" evidence="2">
    <location>
        <begin position="187"/>
        <end position="333"/>
    </location>
</feature>
<evidence type="ECO:0000256" key="2">
    <source>
        <dbReference type="SAM" id="MobiDB-lite"/>
    </source>
</evidence>
<dbReference type="PROSITE" id="PS51513">
    <property type="entry name" value="FFD"/>
    <property type="match status" value="1"/>
</dbReference>
<feature type="compositionally biased region" description="Basic and acidic residues" evidence="2">
    <location>
        <begin position="107"/>
        <end position="118"/>
    </location>
</feature>
<evidence type="ECO:0000313" key="6">
    <source>
        <dbReference type="Proteomes" id="UP001642484"/>
    </source>
</evidence>
<dbReference type="Gene3D" id="2.30.30.100">
    <property type="match status" value="1"/>
</dbReference>
<organism evidence="5 6">
    <name type="scientific">Durusdinium trenchii</name>
    <dbReference type="NCBI Taxonomy" id="1381693"/>
    <lineage>
        <taxon>Eukaryota</taxon>
        <taxon>Sar</taxon>
        <taxon>Alveolata</taxon>
        <taxon>Dinophyceae</taxon>
        <taxon>Suessiales</taxon>
        <taxon>Symbiodiniaceae</taxon>
        <taxon>Durusdinium</taxon>
    </lineage>
</organism>
<comment type="caution">
    <text evidence="5">The sequence shown here is derived from an EMBL/GenBank/DDBJ whole genome shotgun (WGS) entry which is preliminary data.</text>
</comment>
<gene>
    <name evidence="5" type="ORF">CCMP2556_LOCUS27199</name>
</gene>
<evidence type="ECO:0000313" key="5">
    <source>
        <dbReference type="EMBL" id="CAK9054374.1"/>
    </source>
</evidence>
<dbReference type="InterPro" id="IPR019050">
    <property type="entry name" value="FDF_dom"/>
</dbReference>
<dbReference type="InterPro" id="IPR010920">
    <property type="entry name" value="LSM_dom_sf"/>
</dbReference>
<reference evidence="5 6" key="1">
    <citation type="submission" date="2024-02" db="EMBL/GenBank/DDBJ databases">
        <authorList>
            <person name="Chen Y."/>
            <person name="Shah S."/>
            <person name="Dougan E. K."/>
            <person name="Thang M."/>
            <person name="Chan C."/>
        </authorList>
    </citation>
    <scope>NUCLEOTIDE SEQUENCE [LARGE SCALE GENOMIC DNA]</scope>
</reference>
<dbReference type="PANTHER" id="PTHR13586">
    <property type="entry name" value="SCD6 PROTEIN-RELATED"/>
    <property type="match status" value="1"/>
</dbReference>
<dbReference type="SMART" id="SM01199">
    <property type="entry name" value="FDF"/>
    <property type="match status" value="1"/>
</dbReference>
<sequence length="402" mass="42741">MSSPTPYIGSKISLVSNSEIRYEGVLYTINTQESTIALQSVRCFGTEGRKTPEIPPSNEVYDFIIFRGQDIKDLTVLESGNPAMNDPAILSVNKAPASKGEGLLKGLEKGGKGEEKGKGVNGSKGYDAKGGKEKGYDGKGYGYEKAYDAKGYDAKGYDATPYDAKGYAKGYDNKGYDGKSYGKGYDGKAEKGHEKGHDGKGYGDGKDRAKGKDGKGKDGKGKDGKGKDGKGKDAPKGKGERDAKGKDGKGKGKDPKGLAKGKGEGKGKGEKGKGKDEEGEKGKGREKGKGKEGKGKKGEKGEKGKGRRRGGNGIVGELLPEANADTKRQCAEDFDFEESAQKFNKVSANDDLKPLEGYDKGKSFFDQISCEATERSGEAGRHRADRDKVRDADRAAFGESKQ</sequence>
<evidence type="ECO:0000259" key="4">
    <source>
        <dbReference type="PROSITE" id="PS52002"/>
    </source>
</evidence>
<dbReference type="Proteomes" id="UP001642484">
    <property type="component" value="Unassembled WGS sequence"/>
</dbReference>
<accession>A0ABP0MSF4</accession>
<feature type="domain" description="FFD box profile" evidence="3">
    <location>
        <begin position="356"/>
        <end position="372"/>
    </location>
</feature>
<dbReference type="Pfam" id="PF12701">
    <property type="entry name" value="LSM14"/>
    <property type="match status" value="1"/>
</dbReference>
<name>A0ABP0MSF4_9DINO</name>
<dbReference type="PROSITE" id="PS52002">
    <property type="entry name" value="SM"/>
    <property type="match status" value="1"/>
</dbReference>
<feature type="region of interest" description="Disordered" evidence="2">
    <location>
        <begin position="372"/>
        <end position="402"/>
    </location>
</feature>
<dbReference type="PANTHER" id="PTHR13586:SF0">
    <property type="entry name" value="TRAILER HITCH, ISOFORM H"/>
    <property type="match status" value="1"/>
</dbReference>
<dbReference type="EMBL" id="CAXAMN010019446">
    <property type="protein sequence ID" value="CAK9054374.1"/>
    <property type="molecule type" value="Genomic_DNA"/>
</dbReference>
<dbReference type="CDD" id="cd01736">
    <property type="entry name" value="LSm14_N"/>
    <property type="match status" value="1"/>
</dbReference>
<proteinExistence type="predicted"/>
<feature type="short sequence motif" description="FFD box" evidence="1">
    <location>
        <begin position="356"/>
        <end position="372"/>
    </location>
</feature>
<dbReference type="InterPro" id="IPR047575">
    <property type="entry name" value="Sm"/>
</dbReference>
<evidence type="ECO:0000259" key="3">
    <source>
        <dbReference type="PROSITE" id="PS51513"/>
    </source>
</evidence>
<evidence type="ECO:0000256" key="1">
    <source>
        <dbReference type="PROSITE-ProRule" id="PRU00846"/>
    </source>
</evidence>
<protein>
    <submittedName>
        <fullName evidence="5">Uncharacterized protein</fullName>
    </submittedName>
</protein>
<dbReference type="SMART" id="SM01271">
    <property type="entry name" value="LSM14"/>
    <property type="match status" value="1"/>
</dbReference>
<keyword evidence="6" id="KW-1185">Reference proteome</keyword>
<dbReference type="InterPro" id="IPR025609">
    <property type="entry name" value="Lsm14-like_N"/>
</dbReference>
<feature type="compositionally biased region" description="Basic and acidic residues" evidence="2">
    <location>
        <begin position="187"/>
        <end position="304"/>
    </location>
</feature>
<feature type="region of interest" description="Disordered" evidence="2">
    <location>
        <begin position="107"/>
        <end position="131"/>
    </location>
</feature>
<dbReference type="SUPFAM" id="SSF50182">
    <property type="entry name" value="Sm-like ribonucleoproteins"/>
    <property type="match status" value="1"/>
</dbReference>
<feature type="domain" description="Sm" evidence="4">
    <location>
        <begin position="1"/>
        <end position="80"/>
    </location>
</feature>